<dbReference type="Proteomes" id="UP000805614">
    <property type="component" value="Unassembled WGS sequence"/>
</dbReference>
<gene>
    <name evidence="3" type="ORF">HKK74_21695</name>
</gene>
<dbReference type="CDD" id="cd06558">
    <property type="entry name" value="crotonase-like"/>
    <property type="match status" value="1"/>
</dbReference>
<dbReference type="RefSeq" id="WP_187245086.1">
    <property type="nucleotide sequence ID" value="NZ_BAAAOK010000037.1"/>
</dbReference>
<accession>A0ABR7LUK9</accession>
<dbReference type="Gene3D" id="3.90.226.10">
    <property type="entry name" value="2-enoyl-CoA Hydratase, Chain A, domain 1"/>
    <property type="match status" value="1"/>
</dbReference>
<dbReference type="EMBL" id="JABVEC010000016">
    <property type="protein sequence ID" value="MBC6468088.1"/>
    <property type="molecule type" value="Genomic_DNA"/>
</dbReference>
<dbReference type="PANTHER" id="PTHR43459">
    <property type="entry name" value="ENOYL-COA HYDRATASE"/>
    <property type="match status" value="1"/>
</dbReference>
<keyword evidence="4" id="KW-1185">Reference proteome</keyword>
<comment type="similarity">
    <text evidence="1 2">Belongs to the enoyl-CoA hydratase/isomerase family.</text>
</comment>
<evidence type="ECO:0000313" key="4">
    <source>
        <dbReference type="Proteomes" id="UP000805614"/>
    </source>
</evidence>
<comment type="caution">
    <text evidence="3">The sequence shown here is derived from an EMBL/GenBank/DDBJ whole genome shotgun (WGS) entry which is preliminary data.</text>
</comment>
<organism evidence="3 4">
    <name type="scientific">Actinomadura alba</name>
    <dbReference type="NCBI Taxonomy" id="406431"/>
    <lineage>
        <taxon>Bacteria</taxon>
        <taxon>Bacillati</taxon>
        <taxon>Actinomycetota</taxon>
        <taxon>Actinomycetes</taxon>
        <taxon>Streptosporangiales</taxon>
        <taxon>Thermomonosporaceae</taxon>
        <taxon>Actinomadura</taxon>
    </lineage>
</organism>
<dbReference type="InterPro" id="IPR029045">
    <property type="entry name" value="ClpP/crotonase-like_dom_sf"/>
</dbReference>
<protein>
    <submittedName>
        <fullName evidence="3">Crotonase/enoyl-CoA hydratase family protein</fullName>
    </submittedName>
</protein>
<dbReference type="InterPro" id="IPR014748">
    <property type="entry name" value="Enoyl-CoA_hydra_C"/>
</dbReference>
<dbReference type="SUPFAM" id="SSF52096">
    <property type="entry name" value="ClpP/crotonase"/>
    <property type="match status" value="1"/>
</dbReference>
<evidence type="ECO:0000256" key="2">
    <source>
        <dbReference type="RuleBase" id="RU003707"/>
    </source>
</evidence>
<dbReference type="InterPro" id="IPR018376">
    <property type="entry name" value="Enoyl-CoA_hyd/isom_CS"/>
</dbReference>
<name>A0ABR7LUK9_9ACTN</name>
<sequence length="263" mass="27435">MTGHAPLTVSRLGGGIELWTLDRAETRNPISDTEMVTAIVSAVDRVTGDLEVGAVILTGAGTAFSAGGDVKAMQDRRGLFGQPPAGQRVGYQQGIQRITRAMVECDVPVIAAVNGPAIGAGCDLALMCDLRVASTTATFAESFVRLGLIPGDGGAWLLPRIVGHAKAAELALTGRRIDAATAEAYGMVSQVVEPNQLLPAAQALAAEIAELPREAVRMTKALLRRSGDLGLNDMLELSSAMQPLCHATAEHQELVAAFGARSR</sequence>
<dbReference type="InterPro" id="IPR001753">
    <property type="entry name" value="Enoyl-CoA_hydra/iso"/>
</dbReference>
<dbReference type="PROSITE" id="PS00166">
    <property type="entry name" value="ENOYL_COA_HYDRATASE"/>
    <property type="match status" value="1"/>
</dbReference>
<evidence type="ECO:0000256" key="1">
    <source>
        <dbReference type="ARBA" id="ARBA00005254"/>
    </source>
</evidence>
<reference evidence="3 4" key="1">
    <citation type="submission" date="2020-06" db="EMBL/GenBank/DDBJ databases">
        <title>Actinomadura xiongansis sp. nov., isolated from soil of Baiyangdian.</title>
        <authorList>
            <person name="Zhang X."/>
        </authorList>
    </citation>
    <scope>NUCLEOTIDE SEQUENCE [LARGE SCALE GENOMIC DNA]</scope>
    <source>
        <strain evidence="3 4">HBUM206468</strain>
    </source>
</reference>
<evidence type="ECO:0000313" key="3">
    <source>
        <dbReference type="EMBL" id="MBC6468088.1"/>
    </source>
</evidence>
<dbReference type="Gene3D" id="1.10.12.10">
    <property type="entry name" value="Lyase 2-enoyl-coa Hydratase, Chain A, domain 2"/>
    <property type="match status" value="1"/>
</dbReference>
<dbReference type="NCBIfam" id="NF006699">
    <property type="entry name" value="PRK09245.1"/>
    <property type="match status" value="1"/>
</dbReference>
<dbReference type="PANTHER" id="PTHR43459:SF1">
    <property type="entry name" value="EG:BACN32G11.4 PROTEIN"/>
    <property type="match status" value="1"/>
</dbReference>
<proteinExistence type="inferred from homology"/>
<dbReference type="Pfam" id="PF00378">
    <property type="entry name" value="ECH_1"/>
    <property type="match status" value="1"/>
</dbReference>